<dbReference type="SUPFAM" id="SSF56672">
    <property type="entry name" value="DNA/RNA polymerases"/>
    <property type="match status" value="1"/>
</dbReference>
<protein>
    <submittedName>
        <fullName evidence="3">Retrovirus-related Pol polyprotein from transposon 17.6</fullName>
    </submittedName>
</protein>
<feature type="domain" description="Reverse transcriptase" evidence="2">
    <location>
        <begin position="1"/>
        <end position="56"/>
    </location>
</feature>
<name>A0A438H8Y8_VITVI</name>
<dbReference type="InterPro" id="IPR043502">
    <property type="entry name" value="DNA/RNA_pol_sf"/>
</dbReference>
<dbReference type="Pfam" id="PF00078">
    <property type="entry name" value="RVT_1"/>
    <property type="match status" value="1"/>
</dbReference>
<dbReference type="InterPro" id="IPR041577">
    <property type="entry name" value="RT_RNaseH_2"/>
</dbReference>
<dbReference type="PROSITE" id="PS50878">
    <property type="entry name" value="RT_POL"/>
    <property type="match status" value="1"/>
</dbReference>
<evidence type="ECO:0000259" key="2">
    <source>
        <dbReference type="PROSITE" id="PS50878"/>
    </source>
</evidence>
<keyword evidence="1" id="KW-0511">Multifunctional enzyme</keyword>
<evidence type="ECO:0000313" key="3">
    <source>
        <dbReference type="EMBL" id="RVW81010.1"/>
    </source>
</evidence>
<organism evidence="3 4">
    <name type="scientific">Vitis vinifera</name>
    <name type="common">Grape</name>
    <dbReference type="NCBI Taxonomy" id="29760"/>
    <lineage>
        <taxon>Eukaryota</taxon>
        <taxon>Viridiplantae</taxon>
        <taxon>Streptophyta</taxon>
        <taxon>Embryophyta</taxon>
        <taxon>Tracheophyta</taxon>
        <taxon>Spermatophyta</taxon>
        <taxon>Magnoliopsida</taxon>
        <taxon>eudicotyledons</taxon>
        <taxon>Gunneridae</taxon>
        <taxon>Pentapetalae</taxon>
        <taxon>rosids</taxon>
        <taxon>Vitales</taxon>
        <taxon>Vitaceae</taxon>
        <taxon>Viteae</taxon>
        <taxon>Vitis</taxon>
    </lineage>
</organism>
<dbReference type="Gene3D" id="3.30.70.270">
    <property type="match status" value="2"/>
</dbReference>
<accession>A0A438H8Y8</accession>
<dbReference type="GO" id="GO:0003824">
    <property type="term" value="F:catalytic activity"/>
    <property type="evidence" value="ECO:0007669"/>
    <property type="project" value="UniProtKB-KW"/>
</dbReference>
<dbReference type="InterPro" id="IPR050951">
    <property type="entry name" value="Retrovirus_Pol_polyprotein"/>
</dbReference>
<dbReference type="InterPro" id="IPR043128">
    <property type="entry name" value="Rev_trsase/Diguanyl_cyclase"/>
</dbReference>
<dbReference type="PANTHER" id="PTHR37984">
    <property type="entry name" value="PROTEIN CBG26694"/>
    <property type="match status" value="1"/>
</dbReference>
<gene>
    <name evidence="3" type="primary">pol_1497</name>
    <name evidence="3" type="ORF">CK203_054653</name>
</gene>
<evidence type="ECO:0000313" key="4">
    <source>
        <dbReference type="Proteomes" id="UP000288805"/>
    </source>
</evidence>
<dbReference type="PANTHER" id="PTHR37984:SF5">
    <property type="entry name" value="PROTEIN NYNRIN-LIKE"/>
    <property type="match status" value="1"/>
</dbReference>
<proteinExistence type="predicted"/>
<dbReference type="Pfam" id="PF17919">
    <property type="entry name" value="RT_RNaseH_2"/>
    <property type="match status" value="1"/>
</dbReference>
<dbReference type="InterPro" id="IPR000477">
    <property type="entry name" value="RT_dom"/>
</dbReference>
<dbReference type="Gene3D" id="3.10.20.370">
    <property type="match status" value="1"/>
</dbReference>
<dbReference type="AlphaFoldDB" id="A0A438H8Y8"/>
<dbReference type="EMBL" id="QGNW01000258">
    <property type="protein sequence ID" value="RVW81010.1"/>
    <property type="molecule type" value="Genomic_DNA"/>
</dbReference>
<dbReference type="Proteomes" id="UP000288805">
    <property type="component" value="Unassembled WGS sequence"/>
</dbReference>
<evidence type="ECO:0000256" key="1">
    <source>
        <dbReference type="ARBA" id="ARBA00023268"/>
    </source>
</evidence>
<comment type="caution">
    <text evidence="3">The sequence shown here is derived from an EMBL/GenBank/DDBJ whole genome shotgun (WGS) entry which is preliminary data.</text>
</comment>
<reference evidence="3 4" key="1">
    <citation type="journal article" date="2018" name="PLoS Genet.">
        <title>Population sequencing reveals clonal diversity and ancestral inbreeding in the grapevine cultivar Chardonnay.</title>
        <authorList>
            <person name="Roach M.J."/>
            <person name="Johnson D.L."/>
            <person name="Bohlmann J."/>
            <person name="van Vuuren H.J."/>
            <person name="Jones S.J."/>
            <person name="Pretorius I.S."/>
            <person name="Schmidt S.A."/>
            <person name="Borneman A.R."/>
        </authorList>
    </citation>
    <scope>NUCLEOTIDE SEQUENCE [LARGE SCALE GENOMIC DNA]</scope>
    <source>
        <strain evidence="4">cv. Chardonnay</strain>
        <tissue evidence="3">Leaf</tissue>
    </source>
</reference>
<sequence>MVEVYIDDIVVKSRTRGEHDQHLEEVFHLLRKYDMNLNTSKCAFGVSADKFLGFMVTQRRIEVNPDKIKVVMETSALSSKKELQCLIDRLVALGRFIARFMDKLRFFFLMLKEAGMTGWTEDYQSAFEKIKHYLTQPPILSSPQPDEQLYMYLAVSNWAVSAVLFRRKSNKEQRPVYYISKAMADVETRYSKMEQTTLALRSAAQKLRPYFQAHPIVVLTNHPLRSIFHKLDLS</sequence>